<organism evidence="2 3">
    <name type="scientific">Halocaridina rubra</name>
    <name type="common">Hawaiian red shrimp</name>
    <dbReference type="NCBI Taxonomy" id="373956"/>
    <lineage>
        <taxon>Eukaryota</taxon>
        <taxon>Metazoa</taxon>
        <taxon>Ecdysozoa</taxon>
        <taxon>Arthropoda</taxon>
        <taxon>Crustacea</taxon>
        <taxon>Multicrustacea</taxon>
        <taxon>Malacostraca</taxon>
        <taxon>Eumalacostraca</taxon>
        <taxon>Eucarida</taxon>
        <taxon>Decapoda</taxon>
        <taxon>Pleocyemata</taxon>
        <taxon>Caridea</taxon>
        <taxon>Atyoidea</taxon>
        <taxon>Atyidae</taxon>
        <taxon>Halocaridina</taxon>
    </lineage>
</organism>
<dbReference type="Proteomes" id="UP001381693">
    <property type="component" value="Unassembled WGS sequence"/>
</dbReference>
<keyword evidence="3" id="KW-1185">Reference proteome</keyword>
<evidence type="ECO:0000313" key="3">
    <source>
        <dbReference type="Proteomes" id="UP001381693"/>
    </source>
</evidence>
<feature type="non-terminal residue" evidence="2">
    <location>
        <position position="1"/>
    </location>
</feature>
<evidence type="ECO:0000256" key="1">
    <source>
        <dbReference type="SAM" id="MobiDB-lite"/>
    </source>
</evidence>
<evidence type="ECO:0000313" key="2">
    <source>
        <dbReference type="EMBL" id="KAK7077153.1"/>
    </source>
</evidence>
<accession>A0AAN9A734</accession>
<dbReference type="EMBL" id="JAXCGZ010009464">
    <property type="protein sequence ID" value="KAK7077153.1"/>
    <property type="molecule type" value="Genomic_DNA"/>
</dbReference>
<name>A0AAN9A734_HALRR</name>
<reference evidence="2 3" key="1">
    <citation type="submission" date="2023-11" db="EMBL/GenBank/DDBJ databases">
        <title>Halocaridina rubra genome assembly.</title>
        <authorList>
            <person name="Smith C."/>
        </authorList>
    </citation>
    <scope>NUCLEOTIDE SEQUENCE [LARGE SCALE GENOMIC DNA]</scope>
    <source>
        <strain evidence="2">EP-1</strain>
        <tissue evidence="2">Whole</tissue>
    </source>
</reference>
<sequence length="64" mass="7682">WWDLRGDQASREPIRPQERIPLTINKILPHLWATREGPLTLKEEHQRKKKSFASCTYQNEKKNL</sequence>
<proteinExistence type="predicted"/>
<gene>
    <name evidence="2" type="ORF">SK128_016824</name>
</gene>
<dbReference type="AlphaFoldDB" id="A0AAN9A734"/>
<feature type="region of interest" description="Disordered" evidence="1">
    <location>
        <begin position="43"/>
        <end position="64"/>
    </location>
</feature>
<comment type="caution">
    <text evidence="2">The sequence shown here is derived from an EMBL/GenBank/DDBJ whole genome shotgun (WGS) entry which is preliminary data.</text>
</comment>
<protein>
    <submittedName>
        <fullName evidence="2">Uncharacterized protein</fullName>
    </submittedName>
</protein>